<name>A0ACA9N6D8_9GLOM</name>
<feature type="non-terminal residue" evidence="1">
    <location>
        <position position="361"/>
    </location>
</feature>
<proteinExistence type="predicted"/>
<accession>A0ACA9N6D8</accession>
<dbReference type="Proteomes" id="UP000789366">
    <property type="component" value="Unassembled WGS sequence"/>
</dbReference>
<gene>
    <name evidence="1" type="ORF">SPELUC_LOCUS8233</name>
</gene>
<keyword evidence="2" id="KW-1185">Reference proteome</keyword>
<evidence type="ECO:0000313" key="1">
    <source>
        <dbReference type="EMBL" id="CAG8631308.1"/>
    </source>
</evidence>
<evidence type="ECO:0000313" key="2">
    <source>
        <dbReference type="Proteomes" id="UP000789366"/>
    </source>
</evidence>
<sequence>MPKLANIKKLQKERAEVARSALANYVDLDSSEDDFLLLRRQDKKNLNEELDGNLSEELDEETKKIHSAIEFVDNVMREETLSKTEEARYTAVIYFYRLLLKGQKKMDAAKVVSDVIDGGLWLANLLHDELVSLELAAYLRSQKFNVDPIMVKDYFEQIILSQLNIKSVQCISVRTARRWMHKLGFRPEKEQPLRKKGLGSAIHISDFLTKTIGSLKDDQEEAPFSEDALVALKMNLGLGGLVSKMRDTTWNGDRQSMIIENDHLIYDKKKKTYVNLRGQPKGIQWVLSERELLKDGMVLECASCKKKDPIPDVFASISVEKICSFTRLSYRWMDAYRHGLMEKIAEYAVRNNRKHRSINEE</sequence>
<protein>
    <submittedName>
        <fullName evidence="1">1430_t:CDS:1</fullName>
    </submittedName>
</protein>
<dbReference type="EMBL" id="CAJVPW010012017">
    <property type="protein sequence ID" value="CAG8631308.1"/>
    <property type="molecule type" value="Genomic_DNA"/>
</dbReference>
<reference evidence="1" key="1">
    <citation type="submission" date="2021-06" db="EMBL/GenBank/DDBJ databases">
        <authorList>
            <person name="Kallberg Y."/>
            <person name="Tangrot J."/>
            <person name="Rosling A."/>
        </authorList>
    </citation>
    <scope>NUCLEOTIDE SEQUENCE</scope>
    <source>
        <strain evidence="1">28 12/20/2015</strain>
    </source>
</reference>
<comment type="caution">
    <text evidence="1">The sequence shown here is derived from an EMBL/GenBank/DDBJ whole genome shotgun (WGS) entry which is preliminary data.</text>
</comment>
<organism evidence="1 2">
    <name type="scientific">Cetraspora pellucida</name>
    <dbReference type="NCBI Taxonomy" id="1433469"/>
    <lineage>
        <taxon>Eukaryota</taxon>
        <taxon>Fungi</taxon>
        <taxon>Fungi incertae sedis</taxon>
        <taxon>Mucoromycota</taxon>
        <taxon>Glomeromycotina</taxon>
        <taxon>Glomeromycetes</taxon>
        <taxon>Diversisporales</taxon>
        <taxon>Gigasporaceae</taxon>
        <taxon>Cetraspora</taxon>
    </lineage>
</organism>